<keyword evidence="2" id="KW-1185">Reference proteome</keyword>
<gene>
    <name evidence="1" type="ORF">CANCADRAFT_2760</name>
</gene>
<name>A0A1E4TGZ9_9ASCO</name>
<evidence type="ECO:0000313" key="1">
    <source>
        <dbReference type="EMBL" id="ODV91042.1"/>
    </source>
</evidence>
<reference evidence="2" key="1">
    <citation type="submission" date="2016-02" db="EMBL/GenBank/DDBJ databases">
        <title>Comparative genomics of biotechnologically important yeasts.</title>
        <authorList>
            <consortium name="DOE Joint Genome Institute"/>
            <person name="Riley R."/>
            <person name="Haridas S."/>
            <person name="Wolfe K.H."/>
            <person name="Lopes M.R."/>
            <person name="Hittinger C.T."/>
            <person name="Goker M."/>
            <person name="Salamov A."/>
            <person name="Wisecaver J."/>
            <person name="Long T.M."/>
            <person name="Aerts A.L."/>
            <person name="Barry K."/>
            <person name="Choi C."/>
            <person name="Clum A."/>
            <person name="Coughlan A.Y."/>
            <person name="Deshpande S."/>
            <person name="Douglass A.P."/>
            <person name="Hanson S.J."/>
            <person name="Klenk H.-P."/>
            <person name="Labutti K."/>
            <person name="Lapidus A."/>
            <person name="Lindquist E."/>
            <person name="Lipzen A."/>
            <person name="Meier-Kolthoff J.P."/>
            <person name="Ohm R.A."/>
            <person name="Otillar R.P."/>
            <person name="Pangilinan J."/>
            <person name="Peng Y."/>
            <person name="Rokas A."/>
            <person name="Rosa C.A."/>
            <person name="Scheuner C."/>
            <person name="Sibirny A.A."/>
            <person name="Slot J.C."/>
            <person name="Stielow J.B."/>
            <person name="Sun H."/>
            <person name="Kurtzman C.P."/>
            <person name="Blackwell M."/>
            <person name="Jeffries T.W."/>
            <person name="Grigoriev I.V."/>
        </authorList>
    </citation>
    <scope>NUCLEOTIDE SEQUENCE [LARGE SCALE GENOMIC DNA]</scope>
    <source>
        <strain evidence="2">NRRL Y-17796</strain>
    </source>
</reference>
<dbReference type="Proteomes" id="UP000095023">
    <property type="component" value="Unassembled WGS sequence"/>
</dbReference>
<evidence type="ECO:0008006" key="3">
    <source>
        <dbReference type="Google" id="ProtNLM"/>
    </source>
</evidence>
<dbReference type="AlphaFoldDB" id="A0A1E4TGZ9"/>
<sequence>MYLLRADEEIDLGAGGGSDSAAQRQIVGTEPLVVEGAVEIAGSPFLAGSLNLIRPELIRTAHGTAARSSSREIFNVRMSRGYERRRARHRELQDFCASLAHVEEDRTLDELRVDYSPLVPVKEEELEERYASITTEEKPLQRGIISHQFAAQLKHRRVNPYLLRTIETEIREALFCNTDSDIQNCTVSSDNICLIDIPGDEPEFCSHGRWIAHQLALYYGVRSHTVKLDSMTQVYIDLSSESLSEMLSFPPIASLTS</sequence>
<proteinExistence type="predicted"/>
<protein>
    <recommendedName>
        <fullName evidence="3">R3H-associated N-terminal domain-containing protein</fullName>
    </recommendedName>
</protein>
<organism evidence="1 2">
    <name type="scientific">Tortispora caseinolytica NRRL Y-17796</name>
    <dbReference type="NCBI Taxonomy" id="767744"/>
    <lineage>
        <taxon>Eukaryota</taxon>
        <taxon>Fungi</taxon>
        <taxon>Dikarya</taxon>
        <taxon>Ascomycota</taxon>
        <taxon>Saccharomycotina</taxon>
        <taxon>Trigonopsidomycetes</taxon>
        <taxon>Trigonopsidales</taxon>
        <taxon>Trigonopsidaceae</taxon>
        <taxon>Tortispora</taxon>
    </lineage>
</organism>
<dbReference type="EMBL" id="KV453842">
    <property type="protein sequence ID" value="ODV91042.1"/>
    <property type="molecule type" value="Genomic_DNA"/>
</dbReference>
<accession>A0A1E4TGZ9</accession>
<evidence type="ECO:0000313" key="2">
    <source>
        <dbReference type="Proteomes" id="UP000095023"/>
    </source>
</evidence>